<dbReference type="GO" id="GO:0004357">
    <property type="term" value="F:glutamate-cysteine ligase activity"/>
    <property type="evidence" value="ECO:0007669"/>
    <property type="project" value="UniProtKB-EC"/>
</dbReference>
<keyword evidence="2" id="KW-1185">Reference proteome</keyword>
<dbReference type="EC" id="6.3.2.2" evidence="1"/>
<dbReference type="EMBL" id="CP140153">
    <property type="protein sequence ID" value="WQH16642.1"/>
    <property type="molecule type" value="Genomic_DNA"/>
</dbReference>
<dbReference type="Proteomes" id="UP001327459">
    <property type="component" value="Chromosome"/>
</dbReference>
<organism evidence="1 2">
    <name type="scientific">Guyparkeria halophila</name>
    <dbReference type="NCBI Taxonomy" id="47960"/>
    <lineage>
        <taxon>Bacteria</taxon>
        <taxon>Pseudomonadati</taxon>
        <taxon>Pseudomonadota</taxon>
        <taxon>Gammaproteobacteria</taxon>
        <taxon>Chromatiales</taxon>
        <taxon>Thioalkalibacteraceae</taxon>
        <taxon>Guyparkeria</taxon>
    </lineage>
</organism>
<dbReference type="InterPro" id="IPR042520">
    <property type="entry name" value="GshA_N"/>
</dbReference>
<dbReference type="RefSeq" id="WP_322521631.1">
    <property type="nucleotide sequence ID" value="NZ_CP140153.1"/>
</dbReference>
<gene>
    <name evidence="1" type="primary">gshA</name>
    <name evidence="1" type="ORF">SR882_01725</name>
</gene>
<accession>A0ABZ0YZJ2</accession>
<keyword evidence="1" id="KW-0436">Ligase</keyword>
<dbReference type="NCBIfam" id="TIGR02049">
    <property type="entry name" value="gshA_ferroox"/>
    <property type="match status" value="1"/>
</dbReference>
<dbReference type="InterPro" id="IPR011718">
    <property type="entry name" value="GshA"/>
</dbReference>
<proteinExistence type="predicted"/>
<reference evidence="1 2" key="1">
    <citation type="submission" date="2023-11" db="EMBL/GenBank/DDBJ databases">
        <title>MicrobeMod: A computational toolkit for identifying prokaryotic methylation and restriction-modification with nanopore sequencing.</title>
        <authorList>
            <person name="Crits-Christoph A."/>
            <person name="Kang S.C."/>
            <person name="Lee H."/>
            <person name="Ostrov N."/>
        </authorList>
    </citation>
    <scope>NUCLEOTIDE SEQUENCE [LARGE SCALE GENOMIC DNA]</scope>
    <source>
        <strain evidence="1 2">ATCC 49870</strain>
    </source>
</reference>
<name>A0ABZ0YZJ2_9GAMM</name>
<dbReference type="Gene3D" id="3.40.50.11280">
    <property type="entry name" value="Glutamate-cysteine ligase, N-terminal domain"/>
    <property type="match status" value="1"/>
</dbReference>
<protein>
    <submittedName>
        <fullName evidence="1">Glutamate--cysteine ligase</fullName>
        <ecNumber evidence="1">6.3.2.2</ecNumber>
    </submittedName>
</protein>
<evidence type="ECO:0000313" key="2">
    <source>
        <dbReference type="Proteomes" id="UP001327459"/>
    </source>
</evidence>
<sequence>MTNNHSALQLDTQDSTPELEASYCGPLLMIESHIIENRRQIETWFREQWRKTPAPFYASVDLRNAGYKLGPVDTNLFPAGFNNLNHSFDPLVVQAIQSAVEHACPDARGMLIIPERHTRNQFYLESLATMAELFELAGFETRIGSLDALDEPAHFDLPSGRTLTQHPIHREGRRIEVDGFSPCTIVLNNDLSGGREEILEDIEQTVVPPTALGWWHRSKFNHFSHYQALANELAGLIDLDPWHLAPMILDCGQIDFMKREGESCLQEKVSEMLAAIQKKYDELEIKEKPFVVIKADAGTYGMGVMMAQSTDDVTGLNRKQRTRMAASKDGRNINRVLIQEGIYSFERLGSSGHVAEPVLYMIDRHVVGGFYRVHTKKGQSENLNSPGAEFVPLPFTQSCVTPAPDASPDSDQNRLYCYGVVARLALLAAAREQGDLIGGASDGPGNGPGNGPAAD</sequence>
<dbReference type="Pfam" id="PF08886">
    <property type="entry name" value="GshA"/>
    <property type="match status" value="1"/>
</dbReference>
<evidence type="ECO:0000313" key="1">
    <source>
        <dbReference type="EMBL" id="WQH16642.1"/>
    </source>
</evidence>